<organism evidence="2 3">
    <name type="scientific">Geoanaerobacter pelophilus</name>
    <dbReference type="NCBI Taxonomy" id="60036"/>
    <lineage>
        <taxon>Bacteria</taxon>
        <taxon>Pseudomonadati</taxon>
        <taxon>Thermodesulfobacteriota</taxon>
        <taxon>Desulfuromonadia</taxon>
        <taxon>Geobacterales</taxon>
        <taxon>Geobacteraceae</taxon>
        <taxon>Geoanaerobacter</taxon>
    </lineage>
</organism>
<reference evidence="2 3" key="1">
    <citation type="submission" date="2017-04" db="EMBL/GenBank/DDBJ databases">
        <authorList>
            <consortium name="Geobacter pelophilus Genome Sequencing"/>
            <person name="Aoyagi T."/>
            <person name="Koike H."/>
            <person name="Hori T."/>
        </authorList>
    </citation>
    <scope>NUCLEOTIDE SEQUENCE [LARGE SCALE GENOMIC DNA]</scope>
    <source>
        <strain evidence="2 3">Drf2</strain>
    </source>
</reference>
<keyword evidence="3" id="KW-1185">Reference proteome</keyword>
<feature type="chain" id="PRO_5045236070" evidence="1">
    <location>
        <begin position="21"/>
        <end position="316"/>
    </location>
</feature>
<accession>A0ABQ0MJT7</accession>
<reference evidence="3" key="2">
    <citation type="submission" date="2017-05" db="EMBL/GenBank/DDBJ databases">
        <title>Draft genome sequence of Geobacter pelophilus, a iron(III)-reducing bacteria.</title>
        <authorList>
            <person name="Aoyagi T."/>
            <person name="Koike H."/>
            <person name="Morita T."/>
            <person name="Sato Y."/>
            <person name="Habe H."/>
            <person name="Hori T."/>
        </authorList>
    </citation>
    <scope>NUCLEOTIDE SEQUENCE [LARGE SCALE GENOMIC DNA]</scope>
    <source>
        <strain evidence="3">Drf2</strain>
    </source>
</reference>
<evidence type="ECO:0000313" key="2">
    <source>
        <dbReference type="EMBL" id="GAW67361.1"/>
    </source>
</evidence>
<evidence type="ECO:0000313" key="3">
    <source>
        <dbReference type="Proteomes" id="UP000194153"/>
    </source>
</evidence>
<keyword evidence="1" id="KW-0732">Signal</keyword>
<dbReference type="RefSeq" id="WP_085813625.1">
    <property type="nucleotide sequence ID" value="NZ_BDQG01000001.1"/>
</dbReference>
<name>A0ABQ0MJT7_9BACT</name>
<dbReference type="Proteomes" id="UP000194153">
    <property type="component" value="Unassembled WGS sequence"/>
</dbReference>
<proteinExistence type="predicted"/>
<protein>
    <submittedName>
        <fullName evidence="2">Uncharacterized protein</fullName>
    </submittedName>
</protein>
<dbReference type="EMBL" id="BDQG01000001">
    <property type="protein sequence ID" value="GAW67361.1"/>
    <property type="molecule type" value="Genomic_DNA"/>
</dbReference>
<feature type="signal peptide" evidence="1">
    <location>
        <begin position="1"/>
        <end position="20"/>
    </location>
</feature>
<sequence>MHKIVMAALLLALLAGTAWADEESANQIDDTFAKAKAWLSTQKLSVTGGGAARDDGAAFEQDVILFYGEAVGNPEMKSPAQREMMAKRAAVVVAQRSLAEYLNGFALVGDTLVKDGVLQSDSIRSAVQAMISGSQVVFQDYSKEKDTAIAFIKIGLHGPKGFASNVYDKLFKDPEAKKSVTEVEGKPAPVYEPKAEPQPEPPAIPYDGLVIDATDQNFRAALINRVFSVKSELLYDPSKVSQKVLVEQGCGEYVNSVEKGKAALEARGVKNPLVVKAVGTVTASDLQVSDQDAVAIFAAAQKSDFLTGAKVAFVLR</sequence>
<comment type="caution">
    <text evidence="2">The sequence shown here is derived from an EMBL/GenBank/DDBJ whole genome shotgun (WGS) entry which is preliminary data.</text>
</comment>
<gene>
    <name evidence="2" type="ORF">GPEL0_01r3146</name>
</gene>
<evidence type="ECO:0000256" key="1">
    <source>
        <dbReference type="SAM" id="SignalP"/>
    </source>
</evidence>